<dbReference type="SUPFAM" id="SSF74788">
    <property type="entry name" value="Cullin repeat-like"/>
    <property type="match status" value="1"/>
</dbReference>
<evidence type="ECO:0000313" key="3">
    <source>
        <dbReference type="Proteomes" id="UP000631114"/>
    </source>
</evidence>
<dbReference type="Proteomes" id="UP000631114">
    <property type="component" value="Unassembled WGS sequence"/>
</dbReference>
<proteinExistence type="predicted"/>
<organism evidence="2 3">
    <name type="scientific">Coptis chinensis</name>
    <dbReference type="NCBI Taxonomy" id="261450"/>
    <lineage>
        <taxon>Eukaryota</taxon>
        <taxon>Viridiplantae</taxon>
        <taxon>Streptophyta</taxon>
        <taxon>Embryophyta</taxon>
        <taxon>Tracheophyta</taxon>
        <taxon>Spermatophyta</taxon>
        <taxon>Magnoliopsida</taxon>
        <taxon>Ranunculales</taxon>
        <taxon>Ranunculaceae</taxon>
        <taxon>Coptidoideae</taxon>
        <taxon>Coptis</taxon>
    </lineage>
</organism>
<dbReference type="InterPro" id="IPR016159">
    <property type="entry name" value="Cullin_repeat-like_dom_sf"/>
</dbReference>
<keyword evidence="1" id="KW-0472">Membrane</keyword>
<gene>
    <name evidence="2" type="ORF">IFM89_002910</name>
</gene>
<dbReference type="AlphaFoldDB" id="A0A835IJA0"/>
<dbReference type="Gene3D" id="1.20.1310.10">
    <property type="entry name" value="Cullin Repeats"/>
    <property type="match status" value="1"/>
</dbReference>
<evidence type="ECO:0000256" key="1">
    <source>
        <dbReference type="SAM" id="Phobius"/>
    </source>
</evidence>
<comment type="caution">
    <text evidence="2">The sequence shown here is derived from an EMBL/GenBank/DDBJ whole genome shotgun (WGS) entry which is preliminary data.</text>
</comment>
<keyword evidence="1" id="KW-0812">Transmembrane</keyword>
<keyword evidence="3" id="KW-1185">Reference proteome</keyword>
<reference evidence="2 3" key="1">
    <citation type="submission" date="2020-10" db="EMBL/GenBank/DDBJ databases">
        <title>The Coptis chinensis genome and diversification of protoberbering-type alkaloids.</title>
        <authorList>
            <person name="Wang B."/>
            <person name="Shu S."/>
            <person name="Song C."/>
            <person name="Liu Y."/>
        </authorList>
    </citation>
    <scope>NUCLEOTIDE SEQUENCE [LARGE SCALE GENOMIC DNA]</scope>
    <source>
        <strain evidence="2">HL-2020</strain>
        <tissue evidence="2">Leaf</tissue>
    </source>
</reference>
<feature type="transmembrane region" description="Helical" evidence="1">
    <location>
        <begin position="6"/>
        <end position="26"/>
    </location>
</feature>
<keyword evidence="1" id="KW-1133">Transmembrane helix</keyword>
<dbReference type="EMBL" id="JADFTS010000002">
    <property type="protein sequence ID" value="KAF9618915.1"/>
    <property type="molecule type" value="Genomic_DNA"/>
</dbReference>
<dbReference type="OrthoDB" id="1929542at2759"/>
<evidence type="ECO:0000313" key="2">
    <source>
        <dbReference type="EMBL" id="KAF9618915.1"/>
    </source>
</evidence>
<name>A0A835IJA0_9MAGN</name>
<protein>
    <submittedName>
        <fullName evidence="2">Uncharacterized protein</fullName>
    </submittedName>
</protein>
<sequence>MHPYKQLGGSFPLAFLFALASVKNVWKLGMSMMGKTVLPGLGKRHDESLLIELVKSWANYKVVVRWLSRFFNYLDITQRFWSDLLP</sequence>
<accession>A0A835IJA0</accession>